<dbReference type="OrthoDB" id="834695at2"/>
<dbReference type="GO" id="GO:0043571">
    <property type="term" value="P:maintenance of CRISPR repeat elements"/>
    <property type="evidence" value="ECO:0007669"/>
    <property type="project" value="InterPro"/>
</dbReference>
<comment type="caution">
    <text evidence="1">The sequence shown here is derived from an EMBL/GenBank/DDBJ whole genome shotgun (WGS) entry which is preliminary data.</text>
</comment>
<reference evidence="1 2" key="1">
    <citation type="submission" date="2017-10" db="EMBL/GenBank/DDBJ databases">
        <title>Bacillus sp. nov., a halophilic bacterium isolated from a Yangshapao Lake.</title>
        <authorList>
            <person name="Wang H."/>
        </authorList>
    </citation>
    <scope>NUCLEOTIDE SEQUENCE [LARGE SCALE GENOMIC DNA]</scope>
    <source>
        <strain evidence="1 2">YSP-3</strain>
    </source>
</reference>
<keyword evidence="2" id="KW-1185">Reference proteome</keyword>
<gene>
    <name evidence="1" type="ORF">CR205_12970</name>
</gene>
<accession>A0A2W0HJM6</accession>
<sequence length="289" mass="32752">MANWNAGFHGAPKQTSDGRIYGSDKAAGYAIKHYWEKSGEKVLYYKRYTEKKKDELSPMSLKQSYERMFGENLSKKTPPKNVLRSLFGAVDVVNFGCTFATAELNTSITGAVQIGQGFNVDDEGQVEVQDILSPFPSDDEKGQSSIGKQVMLSEGHYVYPFSINPSAYEVYEELLDIENPYTVEVYEKFKKGALRGATHLNSSSKAGCYNEFGLFVELKEGSEMYLEPIDNMVVFSRLGDKVEYDFTKISERLKEVEGEIEDIVLYYNPYKIEVRGTENFTEKNIFTDL</sequence>
<dbReference type="EMBL" id="PDOF01000002">
    <property type="protein sequence ID" value="PYZ97009.1"/>
    <property type="molecule type" value="Genomic_DNA"/>
</dbReference>
<organism evidence="1 2">
    <name type="scientific">Alteribacter lacisalsi</name>
    <dbReference type="NCBI Taxonomy" id="2045244"/>
    <lineage>
        <taxon>Bacteria</taxon>
        <taxon>Bacillati</taxon>
        <taxon>Bacillota</taxon>
        <taxon>Bacilli</taxon>
        <taxon>Bacillales</taxon>
        <taxon>Bacillaceae</taxon>
        <taxon>Alteribacter</taxon>
    </lineage>
</organism>
<dbReference type="InterPro" id="IPR006482">
    <property type="entry name" value="Cas7_Csh2/Csh2"/>
</dbReference>
<name>A0A2W0HJM6_9BACI</name>
<proteinExistence type="predicted"/>
<evidence type="ECO:0000313" key="1">
    <source>
        <dbReference type="EMBL" id="PYZ97009.1"/>
    </source>
</evidence>
<dbReference type="Proteomes" id="UP000248066">
    <property type="component" value="Unassembled WGS sequence"/>
</dbReference>
<dbReference type="Pfam" id="PF05107">
    <property type="entry name" value="Cas_Cas7"/>
    <property type="match status" value="1"/>
</dbReference>
<protein>
    <submittedName>
        <fullName evidence="1">CRISPR-associated protein</fullName>
    </submittedName>
</protein>
<evidence type="ECO:0000313" key="2">
    <source>
        <dbReference type="Proteomes" id="UP000248066"/>
    </source>
</evidence>
<dbReference type="AlphaFoldDB" id="A0A2W0HJM6"/>